<dbReference type="EMBL" id="JAGQDG010000005">
    <property type="protein sequence ID" value="MBQ0936617.1"/>
    <property type="molecule type" value="Genomic_DNA"/>
</dbReference>
<evidence type="ECO:0008006" key="4">
    <source>
        <dbReference type="Google" id="ProtNLM"/>
    </source>
</evidence>
<organism evidence="2 3">
    <name type="scientific">Ideonella paludis</name>
    <dbReference type="NCBI Taxonomy" id="1233411"/>
    <lineage>
        <taxon>Bacteria</taxon>
        <taxon>Pseudomonadati</taxon>
        <taxon>Pseudomonadota</taxon>
        <taxon>Betaproteobacteria</taxon>
        <taxon>Burkholderiales</taxon>
        <taxon>Sphaerotilaceae</taxon>
        <taxon>Ideonella</taxon>
    </lineage>
</organism>
<evidence type="ECO:0000313" key="3">
    <source>
        <dbReference type="Proteomes" id="UP000672097"/>
    </source>
</evidence>
<accession>A0ABS5DZQ2</accession>
<evidence type="ECO:0000256" key="1">
    <source>
        <dbReference type="SAM" id="MobiDB-lite"/>
    </source>
</evidence>
<protein>
    <recommendedName>
        <fullName evidence="4">Energy transducer TonB</fullName>
    </recommendedName>
</protein>
<feature type="region of interest" description="Disordered" evidence="1">
    <location>
        <begin position="37"/>
        <end position="75"/>
    </location>
</feature>
<evidence type="ECO:0000313" key="2">
    <source>
        <dbReference type="EMBL" id="MBQ0936617.1"/>
    </source>
</evidence>
<gene>
    <name evidence="2" type="ORF">KAK11_14865</name>
</gene>
<dbReference type="Proteomes" id="UP000672097">
    <property type="component" value="Unassembled WGS sequence"/>
</dbReference>
<proteinExistence type="predicted"/>
<reference evidence="2 3" key="1">
    <citation type="submission" date="2021-04" db="EMBL/GenBank/DDBJ databases">
        <title>The genome sequence of type strain Ideonella paludis KCTC 32238.</title>
        <authorList>
            <person name="Liu Y."/>
        </authorList>
    </citation>
    <scope>NUCLEOTIDE SEQUENCE [LARGE SCALE GENOMIC DNA]</scope>
    <source>
        <strain evidence="2 3">KCTC 32238</strain>
    </source>
</reference>
<dbReference type="RefSeq" id="WP_210809978.1">
    <property type="nucleotide sequence ID" value="NZ_JAGQDG010000005.1"/>
</dbReference>
<feature type="compositionally biased region" description="Pro residues" evidence="1">
    <location>
        <begin position="40"/>
        <end position="49"/>
    </location>
</feature>
<keyword evidence="3" id="KW-1185">Reference proteome</keyword>
<comment type="caution">
    <text evidence="2">The sequence shown here is derived from an EMBL/GenBank/DDBJ whole genome shotgun (WGS) entry which is preliminary data.</text>
</comment>
<name>A0ABS5DZQ2_9BURK</name>
<sequence>MKPAVDHASRIRWFVAAHVAAVLVIFQLAVSLGSGLAAEPMPPLTPPPLRADASPQRVALAEPAHSHPTQNNQED</sequence>